<gene>
    <name evidence="2" type="ORF">PG993_013704</name>
</gene>
<feature type="region of interest" description="Disordered" evidence="1">
    <location>
        <begin position="1"/>
        <end position="21"/>
    </location>
</feature>
<evidence type="ECO:0000313" key="2">
    <source>
        <dbReference type="EMBL" id="KAK8017378.1"/>
    </source>
</evidence>
<dbReference type="EMBL" id="JAQQWK010000013">
    <property type="protein sequence ID" value="KAK8017378.1"/>
    <property type="molecule type" value="Genomic_DNA"/>
</dbReference>
<organism evidence="2 3">
    <name type="scientific">Apiospora rasikravindrae</name>
    <dbReference type="NCBI Taxonomy" id="990691"/>
    <lineage>
        <taxon>Eukaryota</taxon>
        <taxon>Fungi</taxon>
        <taxon>Dikarya</taxon>
        <taxon>Ascomycota</taxon>
        <taxon>Pezizomycotina</taxon>
        <taxon>Sordariomycetes</taxon>
        <taxon>Xylariomycetidae</taxon>
        <taxon>Amphisphaeriales</taxon>
        <taxon>Apiosporaceae</taxon>
        <taxon>Apiospora</taxon>
    </lineage>
</organism>
<dbReference type="Proteomes" id="UP001444661">
    <property type="component" value="Unassembled WGS sequence"/>
</dbReference>
<feature type="compositionally biased region" description="Basic and acidic residues" evidence="1">
    <location>
        <begin position="12"/>
        <end position="21"/>
    </location>
</feature>
<feature type="compositionally biased region" description="Pro residues" evidence="1">
    <location>
        <begin position="101"/>
        <end position="116"/>
    </location>
</feature>
<feature type="compositionally biased region" description="Low complexity" evidence="1">
    <location>
        <begin position="383"/>
        <end position="401"/>
    </location>
</feature>
<feature type="compositionally biased region" description="Polar residues" evidence="1">
    <location>
        <begin position="242"/>
        <end position="253"/>
    </location>
</feature>
<feature type="region of interest" description="Disordered" evidence="1">
    <location>
        <begin position="51"/>
        <end position="125"/>
    </location>
</feature>
<feature type="compositionally biased region" description="Low complexity" evidence="1">
    <location>
        <begin position="313"/>
        <end position="324"/>
    </location>
</feature>
<name>A0ABR1RR21_9PEZI</name>
<feature type="compositionally biased region" description="Pro residues" evidence="1">
    <location>
        <begin position="1"/>
        <end position="10"/>
    </location>
</feature>
<reference evidence="2 3" key="1">
    <citation type="submission" date="2023-01" db="EMBL/GenBank/DDBJ databases">
        <title>Analysis of 21 Apiospora genomes using comparative genomics revels a genus with tremendous synthesis potential of carbohydrate active enzymes and secondary metabolites.</title>
        <authorList>
            <person name="Sorensen T."/>
        </authorList>
    </citation>
    <scope>NUCLEOTIDE SEQUENCE [LARGE SCALE GENOMIC DNA]</scope>
    <source>
        <strain evidence="2 3">CBS 33761</strain>
    </source>
</reference>
<evidence type="ECO:0000256" key="1">
    <source>
        <dbReference type="SAM" id="MobiDB-lite"/>
    </source>
</evidence>
<feature type="compositionally biased region" description="Low complexity" evidence="1">
    <location>
        <begin position="229"/>
        <end position="241"/>
    </location>
</feature>
<feature type="compositionally biased region" description="Low complexity" evidence="1">
    <location>
        <begin position="152"/>
        <end position="171"/>
    </location>
</feature>
<comment type="caution">
    <text evidence="2">The sequence shown here is derived from an EMBL/GenBank/DDBJ whole genome shotgun (WGS) entry which is preliminary data.</text>
</comment>
<feature type="region of interest" description="Disordered" evidence="1">
    <location>
        <begin position="150"/>
        <end position="417"/>
    </location>
</feature>
<proteinExistence type="predicted"/>
<keyword evidence="3" id="KW-1185">Reference proteome</keyword>
<sequence length="417" mass="43540">MEDPPTPPTSPKEYHDSIDEVYRRRRNGRYFIDTTKSESEDGMAAAAAAAAISPGLSEGEHGECCPEGPATHLDDALDQQTDEFVFPPPPLYARGILPQSYGPPPSQPHLPPPSPPRSSIGSAIFADGDNRASVGVASSCYSIYSAFPSPPTTVASSAAPSSPATTTTTNCSCSCGDGCGSPPAPVTPVHKSPVDQARPGAPEVRSRWSPDTSDEDLEWGRNNNHGKGSSASIRSRISNAAGTSFQRLSSGSNKEGHGGSSRPGSKRNSQISNKSGARDDTKSTHSRNHSWASTCSSIKGKHRRNDSGSSRLATDVTTAAAAAASDEPEEPTSGTGAETRQQQQPQPAPRGKSPRFFDGLGRRLVARMVADREKLRRGHGKTPSQSSQPAASSRLSLTSASNEGEAGTNGEVGIAIG</sequence>
<protein>
    <submittedName>
        <fullName evidence="2">Uncharacterized protein</fullName>
    </submittedName>
</protein>
<feature type="compositionally biased region" description="Polar residues" evidence="1">
    <location>
        <begin position="262"/>
        <end position="275"/>
    </location>
</feature>
<accession>A0ABR1RR21</accession>
<evidence type="ECO:0000313" key="3">
    <source>
        <dbReference type="Proteomes" id="UP001444661"/>
    </source>
</evidence>